<sequence>MIKKLVLVFIAVSTFQSYAQQRGTASPYSFYGIGSLKFKGTVENRSMGGLSIYTDSIHVNLRNPASYATDNLFYYNNESRPVKFSVGGSHSSVGLKGSSSSDNSSSTSFDYIAISLPMKKFGVGFGLLPYTSVGYRLETLNNNGDISNRFNGQGGLNKVFFGLGYQIKKGLSVGIDAHYNFGTIQNSAIEFLYDDDGVPVLIQSRENNRSDLSGLNINLGLSYKTMLNKKLELVTGITYTPESNLTSNNDRSFSTITVSSTGLESVNNTIDFDLDAIGLKQTDLVLPSKFSLGFGIGEVRKWFVGAEFASQNTSDFYNALYSNSGTTYEDSFSYSLGGFYIPDYDSFETSMSSYFKRLVYRGGLHYEKTGLNINNESINEFGISFGVGIPVGTMFSNANLGFEIGKRGTTNSNLIQENFINFQISLSLNDRWFEKSKYN</sequence>
<evidence type="ECO:0000256" key="1">
    <source>
        <dbReference type="SAM" id="SignalP"/>
    </source>
</evidence>
<evidence type="ECO:0000313" key="2">
    <source>
        <dbReference type="EMBL" id="PKQ43868.1"/>
    </source>
</evidence>
<dbReference type="OrthoDB" id="1491239at2"/>
<evidence type="ECO:0000313" key="3">
    <source>
        <dbReference type="Proteomes" id="UP000233435"/>
    </source>
</evidence>
<protein>
    <recommendedName>
        <fullName evidence="4">Aromatic hydrocarbon degradation protein</fullName>
    </recommendedName>
</protein>
<organism evidence="2 3">
    <name type="scientific">Confluentibacter flavum</name>
    <dbReference type="NCBI Taxonomy" id="1909700"/>
    <lineage>
        <taxon>Bacteria</taxon>
        <taxon>Pseudomonadati</taxon>
        <taxon>Bacteroidota</taxon>
        <taxon>Flavobacteriia</taxon>
        <taxon>Flavobacteriales</taxon>
        <taxon>Flavobacteriaceae</taxon>
        <taxon>Confluentibacter</taxon>
    </lineage>
</organism>
<gene>
    <name evidence="2" type="ORF">CSW08_15700</name>
</gene>
<dbReference type="RefSeq" id="WP_106660822.1">
    <property type="nucleotide sequence ID" value="NZ_PJEO01000054.1"/>
</dbReference>
<dbReference type="Proteomes" id="UP000233435">
    <property type="component" value="Unassembled WGS sequence"/>
</dbReference>
<accession>A0A2N3HGF2</accession>
<dbReference type="Gene3D" id="2.40.160.60">
    <property type="entry name" value="Outer membrane protein transport protein (OMPP1/FadL/TodX)"/>
    <property type="match status" value="1"/>
</dbReference>
<evidence type="ECO:0008006" key="4">
    <source>
        <dbReference type="Google" id="ProtNLM"/>
    </source>
</evidence>
<feature type="signal peptide" evidence="1">
    <location>
        <begin position="1"/>
        <end position="19"/>
    </location>
</feature>
<reference evidence="2 3" key="1">
    <citation type="submission" date="2017-12" db="EMBL/GenBank/DDBJ databases">
        <title>Confluentibacter flavum sp. nov., isolated from the saline lake.</title>
        <authorList>
            <person name="Yu L."/>
        </authorList>
    </citation>
    <scope>NUCLEOTIDE SEQUENCE [LARGE SCALE GENOMIC DNA]</scope>
    <source>
        <strain evidence="2 3">3B</strain>
    </source>
</reference>
<keyword evidence="1" id="KW-0732">Signal</keyword>
<dbReference type="AlphaFoldDB" id="A0A2N3HGF2"/>
<dbReference type="EMBL" id="PJEO01000054">
    <property type="protein sequence ID" value="PKQ43868.1"/>
    <property type="molecule type" value="Genomic_DNA"/>
</dbReference>
<keyword evidence="3" id="KW-1185">Reference proteome</keyword>
<proteinExistence type="predicted"/>
<feature type="chain" id="PRO_5014930433" description="Aromatic hydrocarbon degradation protein" evidence="1">
    <location>
        <begin position="20"/>
        <end position="439"/>
    </location>
</feature>
<name>A0A2N3HGF2_9FLAO</name>
<comment type="caution">
    <text evidence="2">The sequence shown here is derived from an EMBL/GenBank/DDBJ whole genome shotgun (WGS) entry which is preliminary data.</text>
</comment>